<evidence type="ECO:0000313" key="1">
    <source>
        <dbReference type="EMBL" id="HIV73568.1"/>
    </source>
</evidence>
<name>A0A9D1PLF1_9BACI</name>
<evidence type="ECO:0000313" key="2">
    <source>
        <dbReference type="Proteomes" id="UP000823937"/>
    </source>
</evidence>
<organism evidence="1 2">
    <name type="scientific">Candidatus Pseudogracilibacillus intestinigallinarum</name>
    <dbReference type="NCBI Taxonomy" id="2838742"/>
    <lineage>
        <taxon>Bacteria</taxon>
        <taxon>Bacillati</taxon>
        <taxon>Bacillota</taxon>
        <taxon>Bacilli</taxon>
        <taxon>Bacillales</taxon>
        <taxon>Bacillaceae</taxon>
        <taxon>Pseudogracilibacillus</taxon>
    </lineage>
</organism>
<reference evidence="1" key="1">
    <citation type="journal article" date="2021" name="PeerJ">
        <title>Extensive microbial diversity within the chicken gut microbiome revealed by metagenomics and culture.</title>
        <authorList>
            <person name="Gilroy R."/>
            <person name="Ravi A."/>
            <person name="Getino M."/>
            <person name="Pursley I."/>
            <person name="Horton D.L."/>
            <person name="Alikhan N.F."/>
            <person name="Baker D."/>
            <person name="Gharbi K."/>
            <person name="Hall N."/>
            <person name="Watson M."/>
            <person name="Adriaenssens E.M."/>
            <person name="Foster-Nyarko E."/>
            <person name="Jarju S."/>
            <person name="Secka A."/>
            <person name="Antonio M."/>
            <person name="Oren A."/>
            <person name="Chaudhuri R.R."/>
            <person name="La Ragione R."/>
            <person name="Hildebrand F."/>
            <person name="Pallen M.J."/>
        </authorList>
    </citation>
    <scope>NUCLEOTIDE SEQUENCE</scope>
    <source>
        <strain evidence="1">CHK169-2315</strain>
    </source>
</reference>
<accession>A0A9D1PLF1</accession>
<dbReference type="AlphaFoldDB" id="A0A9D1PLF1"/>
<comment type="caution">
    <text evidence="1">The sequence shown here is derived from an EMBL/GenBank/DDBJ whole genome shotgun (WGS) entry which is preliminary data.</text>
</comment>
<dbReference type="Proteomes" id="UP000823937">
    <property type="component" value="Unassembled WGS sequence"/>
</dbReference>
<reference evidence="1" key="2">
    <citation type="submission" date="2021-04" db="EMBL/GenBank/DDBJ databases">
        <authorList>
            <person name="Gilroy R."/>
        </authorList>
    </citation>
    <scope>NUCLEOTIDE SEQUENCE</scope>
    <source>
        <strain evidence="1">CHK169-2315</strain>
    </source>
</reference>
<protein>
    <submittedName>
        <fullName evidence="1">Uncharacterized protein</fullName>
    </submittedName>
</protein>
<dbReference type="EMBL" id="DXHX01000011">
    <property type="protein sequence ID" value="HIV73568.1"/>
    <property type="molecule type" value="Genomic_DNA"/>
</dbReference>
<gene>
    <name evidence="1" type="ORF">H9895_00625</name>
</gene>
<sequence length="47" mass="5314">MGDFFGLFKEVLKGIVRAISAHLFQKTFLNKAKTTRSRDKQKGGSQK</sequence>
<proteinExistence type="predicted"/>